<dbReference type="InterPro" id="IPR008964">
    <property type="entry name" value="Invasin/intimin_cell_adhesion"/>
</dbReference>
<dbReference type="RefSeq" id="WP_189073994.1">
    <property type="nucleotide sequence ID" value="NZ_BMQN01000009.1"/>
</dbReference>
<dbReference type="InterPro" id="IPR013783">
    <property type="entry name" value="Ig-like_fold"/>
</dbReference>
<proteinExistence type="predicted"/>
<reference evidence="2" key="1">
    <citation type="journal article" date="2019" name="Int. J. Syst. Evol. Microbiol.">
        <title>The Global Catalogue of Microorganisms (GCM) 10K type strain sequencing project: providing services to taxonomists for standard genome sequencing and annotation.</title>
        <authorList>
            <consortium name="The Broad Institute Genomics Platform"/>
            <consortium name="The Broad Institute Genome Sequencing Center for Infectious Disease"/>
            <person name="Wu L."/>
            <person name="Ma J."/>
        </authorList>
    </citation>
    <scope>NUCLEOTIDE SEQUENCE [LARGE SCALE GENOMIC DNA]</scope>
    <source>
        <strain evidence="2">JCM 31405</strain>
    </source>
</reference>
<name>A0ABQ2S648_9DEIO</name>
<evidence type="ECO:0008006" key="3">
    <source>
        <dbReference type="Google" id="ProtNLM"/>
    </source>
</evidence>
<evidence type="ECO:0000313" key="2">
    <source>
        <dbReference type="Proteomes" id="UP000644548"/>
    </source>
</evidence>
<dbReference type="SUPFAM" id="SSF49373">
    <property type="entry name" value="Invasin/intimin cell-adhesion fragments"/>
    <property type="match status" value="1"/>
</dbReference>
<sequence length="312" mass="31967">MRGRWLLWGLGALLCGCRPAAPEEGLRLSPLPQLTRSGSAVRISGVGAVVLTCDTPAGPVIRTVTGGGEVPVPPDTLRCAATRPGQPGAEVSVRWPLPVPPGDEAGDAGPEVDGVDGTRVDGAGLEVGAPAGRRGTLRVAPAVVRLGERDTWTVTAELRGAGGALVPDGTPVTLRGGGLGPEELTATRLTVNGVARWILTPTTAGPVRLRATAAGWQATVTARADRGLLGGQPQALLTGRTLSLGPLRWQDGALPDDGTPVRLRALNRAGRVLWTADVTVAAGQVQVDVPRVPGAVTVQVELAGSELRVPWP</sequence>
<dbReference type="Proteomes" id="UP000644548">
    <property type="component" value="Unassembled WGS sequence"/>
</dbReference>
<comment type="caution">
    <text evidence="1">The sequence shown here is derived from an EMBL/GenBank/DDBJ whole genome shotgun (WGS) entry which is preliminary data.</text>
</comment>
<accession>A0ABQ2S648</accession>
<dbReference type="PROSITE" id="PS51257">
    <property type="entry name" value="PROKAR_LIPOPROTEIN"/>
    <property type="match status" value="1"/>
</dbReference>
<gene>
    <name evidence="1" type="ORF">GCM10008960_30140</name>
</gene>
<organism evidence="1 2">
    <name type="scientific">Deinococcus sedimenti</name>
    <dbReference type="NCBI Taxonomy" id="1867090"/>
    <lineage>
        <taxon>Bacteria</taxon>
        <taxon>Thermotogati</taxon>
        <taxon>Deinococcota</taxon>
        <taxon>Deinococci</taxon>
        <taxon>Deinococcales</taxon>
        <taxon>Deinococcaceae</taxon>
        <taxon>Deinococcus</taxon>
    </lineage>
</organism>
<dbReference type="EMBL" id="BMQN01000009">
    <property type="protein sequence ID" value="GGS01427.1"/>
    <property type="molecule type" value="Genomic_DNA"/>
</dbReference>
<keyword evidence="2" id="KW-1185">Reference proteome</keyword>
<protein>
    <recommendedName>
        <fullName evidence="3">Lipoprotein</fullName>
    </recommendedName>
</protein>
<dbReference type="Gene3D" id="2.60.40.10">
    <property type="entry name" value="Immunoglobulins"/>
    <property type="match status" value="1"/>
</dbReference>
<evidence type="ECO:0000313" key="1">
    <source>
        <dbReference type="EMBL" id="GGS01427.1"/>
    </source>
</evidence>